<dbReference type="Proteomes" id="UP000032452">
    <property type="component" value="Unassembled WGS sequence"/>
</dbReference>
<feature type="domain" description="Putative restriction endonuclease" evidence="1">
    <location>
        <begin position="21"/>
        <end position="167"/>
    </location>
</feature>
<dbReference type="Gene3D" id="3.90.1570.10">
    <property type="entry name" value="tt1808, chain A"/>
    <property type="match status" value="1"/>
</dbReference>
<dbReference type="OrthoDB" id="5768410at2"/>
<dbReference type="SUPFAM" id="SSF52980">
    <property type="entry name" value="Restriction endonuclease-like"/>
    <property type="match status" value="1"/>
</dbReference>
<protein>
    <recommendedName>
        <fullName evidence="1">Putative restriction endonuclease domain-containing protein</fullName>
    </recommendedName>
</protein>
<organism evidence="2 3">
    <name type="scientific">Aliterella atlantica CENA595</name>
    <dbReference type="NCBI Taxonomy" id="1618023"/>
    <lineage>
        <taxon>Bacteria</taxon>
        <taxon>Bacillati</taxon>
        <taxon>Cyanobacteriota</taxon>
        <taxon>Cyanophyceae</taxon>
        <taxon>Chroococcidiopsidales</taxon>
        <taxon>Aliterellaceae</taxon>
        <taxon>Aliterella</taxon>
    </lineage>
</organism>
<dbReference type="InterPro" id="IPR011335">
    <property type="entry name" value="Restrct_endonuc-II-like"/>
</dbReference>
<name>A0A0D8ZTI6_9CYAN</name>
<dbReference type="PANTHER" id="PTHR47152">
    <property type="entry name" value="SLR2084 PROTEIN-RELATED"/>
    <property type="match status" value="1"/>
</dbReference>
<dbReference type="AlphaFoldDB" id="A0A0D8ZTI6"/>
<dbReference type="EMBL" id="JYON01000007">
    <property type="protein sequence ID" value="KJH72088.1"/>
    <property type="molecule type" value="Genomic_DNA"/>
</dbReference>
<proteinExistence type="predicted"/>
<gene>
    <name evidence="2" type="ORF">UH38_08415</name>
</gene>
<keyword evidence="3" id="KW-1185">Reference proteome</keyword>
<dbReference type="InterPro" id="IPR008538">
    <property type="entry name" value="Uma2"/>
</dbReference>
<evidence type="ECO:0000313" key="3">
    <source>
        <dbReference type="Proteomes" id="UP000032452"/>
    </source>
</evidence>
<dbReference type="CDD" id="cd06260">
    <property type="entry name" value="DUF820-like"/>
    <property type="match status" value="1"/>
</dbReference>
<dbReference type="PANTHER" id="PTHR47152:SF3">
    <property type="entry name" value="SLR1613 PROTEIN"/>
    <property type="match status" value="1"/>
</dbReference>
<dbReference type="STRING" id="1618023.UH38_08415"/>
<reference evidence="2 3" key="1">
    <citation type="submission" date="2015-02" db="EMBL/GenBank/DDBJ databases">
        <title>Draft genome of a novel marine cyanobacterium (Chroococcales) isolated from South Atlantic Ocean.</title>
        <authorList>
            <person name="Rigonato J."/>
            <person name="Alvarenga D.O."/>
            <person name="Branco L.H."/>
            <person name="Varani A.M."/>
            <person name="Brandini F.P."/>
            <person name="Fiore M.F."/>
        </authorList>
    </citation>
    <scope>NUCLEOTIDE SEQUENCE [LARGE SCALE GENOMIC DNA]</scope>
    <source>
        <strain evidence="2 3">CENA595</strain>
    </source>
</reference>
<dbReference type="PATRIC" id="fig|1618023.3.peg.3418"/>
<sequence length="193" mass="22272">MLEQLKTSDRDAIITLYDISWEKFEAIASLLEETKVRLTYLDGTLDIMTPSPEHEQSKGSVGLLLETYLRHIGRRFYRTGGYTLGSREEGARGEPDESYNLDAIKPIPDIAIEVVIASGGVNNLEKYRRWGIPEVWFYQKQRVCIFHLHAGKYEQVDRSEFLPELDIDSFTRFLNMPDQYDATIAFTQSLQQN</sequence>
<dbReference type="RefSeq" id="WP_045054208.1">
    <property type="nucleotide sequence ID" value="NZ_CAWMDP010000040.1"/>
</dbReference>
<accession>A0A0D8ZTI6</accession>
<dbReference type="Pfam" id="PF05685">
    <property type="entry name" value="Uma2"/>
    <property type="match status" value="1"/>
</dbReference>
<evidence type="ECO:0000259" key="1">
    <source>
        <dbReference type="Pfam" id="PF05685"/>
    </source>
</evidence>
<evidence type="ECO:0000313" key="2">
    <source>
        <dbReference type="EMBL" id="KJH72088.1"/>
    </source>
</evidence>
<dbReference type="InterPro" id="IPR012296">
    <property type="entry name" value="Nuclease_put_TT1808"/>
</dbReference>
<comment type="caution">
    <text evidence="2">The sequence shown here is derived from an EMBL/GenBank/DDBJ whole genome shotgun (WGS) entry which is preliminary data.</text>
</comment>